<dbReference type="EMBL" id="CAJNOE010000154">
    <property type="protein sequence ID" value="CAF0987243.1"/>
    <property type="molecule type" value="Genomic_DNA"/>
</dbReference>
<feature type="transmembrane region" description="Helical" evidence="1">
    <location>
        <begin position="58"/>
        <end position="76"/>
    </location>
</feature>
<evidence type="ECO:0008006" key="4">
    <source>
        <dbReference type="Google" id="ProtNLM"/>
    </source>
</evidence>
<reference evidence="2" key="1">
    <citation type="submission" date="2021-02" db="EMBL/GenBank/DDBJ databases">
        <authorList>
            <person name="Nowell W R."/>
        </authorList>
    </citation>
    <scope>NUCLEOTIDE SEQUENCE</scope>
</reference>
<feature type="transmembrane region" description="Helical" evidence="1">
    <location>
        <begin position="96"/>
        <end position="116"/>
    </location>
</feature>
<keyword evidence="1" id="KW-0812">Transmembrane</keyword>
<evidence type="ECO:0000256" key="1">
    <source>
        <dbReference type="SAM" id="Phobius"/>
    </source>
</evidence>
<dbReference type="Proteomes" id="UP000663860">
    <property type="component" value="Unassembled WGS sequence"/>
</dbReference>
<dbReference type="Gene3D" id="1.20.1070.10">
    <property type="entry name" value="Rhodopsin 7-helix transmembrane proteins"/>
    <property type="match status" value="1"/>
</dbReference>
<sequence>MSFTLDSLIIKDIQAQQKLSMVIYILITFLVFLIGIFSNICSLLVFIRKTPRQISVGYYLLLVSILNIISLTLLFAKIIHTLLGSAGWLTNNTINLIISPFAIQVTAITLLIISAAKSRARTRNNHATTFTQILRKQFKTQKELYVTPTIIILAALPQIIITSSFACTELNNAWQRYALLVSYLFSFTPQIFGFLIYVLPSSSYKTEFINTKIGRKLFRIKINNQNNNRTNVVLATKQHKTKL</sequence>
<organism evidence="2 3">
    <name type="scientific">Adineta steineri</name>
    <dbReference type="NCBI Taxonomy" id="433720"/>
    <lineage>
        <taxon>Eukaryota</taxon>
        <taxon>Metazoa</taxon>
        <taxon>Spiralia</taxon>
        <taxon>Gnathifera</taxon>
        <taxon>Rotifera</taxon>
        <taxon>Eurotatoria</taxon>
        <taxon>Bdelloidea</taxon>
        <taxon>Adinetida</taxon>
        <taxon>Adinetidae</taxon>
        <taxon>Adineta</taxon>
    </lineage>
</organism>
<evidence type="ECO:0000313" key="2">
    <source>
        <dbReference type="EMBL" id="CAF0987243.1"/>
    </source>
</evidence>
<accession>A0A814FZZ7</accession>
<proteinExistence type="predicted"/>
<name>A0A814FZZ7_9BILA</name>
<keyword evidence="1" id="KW-0472">Membrane</keyword>
<feature type="transmembrane region" description="Helical" evidence="1">
    <location>
        <begin position="144"/>
        <end position="165"/>
    </location>
</feature>
<feature type="transmembrane region" description="Helical" evidence="1">
    <location>
        <begin position="177"/>
        <end position="199"/>
    </location>
</feature>
<feature type="transmembrane region" description="Helical" evidence="1">
    <location>
        <begin position="21"/>
        <end position="46"/>
    </location>
</feature>
<gene>
    <name evidence="2" type="ORF">IZO911_LOCUS16904</name>
</gene>
<dbReference type="AlphaFoldDB" id="A0A814FZZ7"/>
<evidence type="ECO:0000313" key="3">
    <source>
        <dbReference type="Proteomes" id="UP000663860"/>
    </source>
</evidence>
<protein>
    <recommendedName>
        <fullName evidence="4">G-protein coupled receptors family 1 profile domain-containing protein</fullName>
    </recommendedName>
</protein>
<comment type="caution">
    <text evidence="2">The sequence shown here is derived from an EMBL/GenBank/DDBJ whole genome shotgun (WGS) entry which is preliminary data.</text>
</comment>
<keyword evidence="1" id="KW-1133">Transmembrane helix</keyword>